<proteinExistence type="predicted"/>
<name>A0AAD7R0R9_9TELE</name>
<evidence type="ECO:0000256" key="1">
    <source>
        <dbReference type="SAM" id="SignalP"/>
    </source>
</evidence>
<sequence>MELHSWELCVALLLSAGSTTEGSVVNCSALNYPGTPVSSLQTPLSSTSHNNMEGIRWQDFSLLSGLRRLFLQFNRINSVDTQAFKGNPVLEYLDISHNCLLRYPPFPLPTFLHSATWTYPTMSMRFSGWVPH</sequence>
<reference evidence="2" key="1">
    <citation type="journal article" date="2023" name="Science">
        <title>Genome structures resolve the early diversification of teleost fishes.</title>
        <authorList>
            <person name="Parey E."/>
            <person name="Louis A."/>
            <person name="Montfort J."/>
            <person name="Bouchez O."/>
            <person name="Roques C."/>
            <person name="Iampietro C."/>
            <person name="Lluch J."/>
            <person name="Castinel A."/>
            <person name="Donnadieu C."/>
            <person name="Desvignes T."/>
            <person name="Floi Bucao C."/>
            <person name="Jouanno E."/>
            <person name="Wen M."/>
            <person name="Mejri S."/>
            <person name="Dirks R."/>
            <person name="Jansen H."/>
            <person name="Henkel C."/>
            <person name="Chen W.J."/>
            <person name="Zahm M."/>
            <person name="Cabau C."/>
            <person name="Klopp C."/>
            <person name="Thompson A.W."/>
            <person name="Robinson-Rechavi M."/>
            <person name="Braasch I."/>
            <person name="Lecointre G."/>
            <person name="Bobe J."/>
            <person name="Postlethwait J.H."/>
            <person name="Berthelot C."/>
            <person name="Roest Crollius H."/>
            <person name="Guiguen Y."/>
        </authorList>
    </citation>
    <scope>NUCLEOTIDE SEQUENCE</scope>
    <source>
        <strain evidence="2">NC1722</strain>
    </source>
</reference>
<protein>
    <submittedName>
        <fullName evidence="2">Uncharacterized protein</fullName>
    </submittedName>
</protein>
<dbReference type="InterPro" id="IPR001611">
    <property type="entry name" value="Leu-rich_rpt"/>
</dbReference>
<organism evidence="2 3">
    <name type="scientific">Aldrovandia affinis</name>
    <dbReference type="NCBI Taxonomy" id="143900"/>
    <lineage>
        <taxon>Eukaryota</taxon>
        <taxon>Metazoa</taxon>
        <taxon>Chordata</taxon>
        <taxon>Craniata</taxon>
        <taxon>Vertebrata</taxon>
        <taxon>Euteleostomi</taxon>
        <taxon>Actinopterygii</taxon>
        <taxon>Neopterygii</taxon>
        <taxon>Teleostei</taxon>
        <taxon>Notacanthiformes</taxon>
        <taxon>Halosauridae</taxon>
        <taxon>Aldrovandia</taxon>
    </lineage>
</organism>
<dbReference type="AlphaFoldDB" id="A0AAD7R0R9"/>
<feature type="chain" id="PRO_5042130277" evidence="1">
    <location>
        <begin position="23"/>
        <end position="132"/>
    </location>
</feature>
<dbReference type="Proteomes" id="UP001221898">
    <property type="component" value="Unassembled WGS sequence"/>
</dbReference>
<dbReference type="InterPro" id="IPR032675">
    <property type="entry name" value="LRR_dom_sf"/>
</dbReference>
<accession>A0AAD7R0R9</accession>
<keyword evidence="3" id="KW-1185">Reference proteome</keyword>
<dbReference type="EMBL" id="JAINUG010001908">
    <property type="protein sequence ID" value="KAJ8352961.1"/>
    <property type="molecule type" value="Genomic_DNA"/>
</dbReference>
<evidence type="ECO:0000313" key="2">
    <source>
        <dbReference type="EMBL" id="KAJ8352961.1"/>
    </source>
</evidence>
<keyword evidence="1" id="KW-0732">Signal</keyword>
<evidence type="ECO:0000313" key="3">
    <source>
        <dbReference type="Proteomes" id="UP001221898"/>
    </source>
</evidence>
<dbReference type="Pfam" id="PF13855">
    <property type="entry name" value="LRR_8"/>
    <property type="match status" value="1"/>
</dbReference>
<dbReference type="Gene3D" id="3.80.10.10">
    <property type="entry name" value="Ribonuclease Inhibitor"/>
    <property type="match status" value="1"/>
</dbReference>
<comment type="caution">
    <text evidence="2">The sequence shown here is derived from an EMBL/GenBank/DDBJ whole genome shotgun (WGS) entry which is preliminary data.</text>
</comment>
<gene>
    <name evidence="2" type="ORF">AAFF_G00130540</name>
</gene>
<feature type="signal peptide" evidence="1">
    <location>
        <begin position="1"/>
        <end position="22"/>
    </location>
</feature>
<dbReference type="SUPFAM" id="SSF52058">
    <property type="entry name" value="L domain-like"/>
    <property type="match status" value="1"/>
</dbReference>